<dbReference type="Pfam" id="PF13279">
    <property type="entry name" value="4HBT_2"/>
    <property type="match status" value="1"/>
</dbReference>
<name>A0A813UY50_9BILA</name>
<dbReference type="SUPFAM" id="SSF54637">
    <property type="entry name" value="Thioesterase/thiol ester dehydrase-isomerase"/>
    <property type="match status" value="1"/>
</dbReference>
<evidence type="ECO:0000256" key="1">
    <source>
        <dbReference type="ARBA" id="ARBA00038228"/>
    </source>
</evidence>
<dbReference type="PANTHER" id="PTHR12475">
    <property type="match status" value="1"/>
</dbReference>
<dbReference type="EMBL" id="CAJNOE010000057">
    <property type="protein sequence ID" value="CAF0829001.1"/>
    <property type="molecule type" value="Genomic_DNA"/>
</dbReference>
<protein>
    <recommendedName>
        <fullName evidence="2">Protein THEM6</fullName>
    </recommendedName>
</protein>
<gene>
    <name evidence="3" type="ORF">IZO911_LOCUS8424</name>
    <name evidence="4" type="ORF">KXQ929_LOCUS30132</name>
</gene>
<evidence type="ECO:0000313" key="5">
    <source>
        <dbReference type="Proteomes" id="UP000663860"/>
    </source>
</evidence>
<dbReference type="InterPro" id="IPR029069">
    <property type="entry name" value="HotDog_dom_sf"/>
</dbReference>
<evidence type="ECO:0000313" key="3">
    <source>
        <dbReference type="EMBL" id="CAF0829001.1"/>
    </source>
</evidence>
<evidence type="ECO:0000256" key="2">
    <source>
        <dbReference type="ARBA" id="ARBA00041112"/>
    </source>
</evidence>
<dbReference type="Proteomes" id="UP000663860">
    <property type="component" value="Unassembled WGS sequence"/>
</dbReference>
<dbReference type="Gene3D" id="3.10.129.10">
    <property type="entry name" value="Hotdog Thioesterase"/>
    <property type="match status" value="1"/>
</dbReference>
<dbReference type="PANTHER" id="PTHR12475:SF4">
    <property type="entry name" value="PROTEIN THEM6"/>
    <property type="match status" value="1"/>
</dbReference>
<dbReference type="Proteomes" id="UP000663868">
    <property type="component" value="Unassembled WGS sequence"/>
</dbReference>
<dbReference type="AlphaFoldDB" id="A0A813UY50"/>
<dbReference type="CDD" id="cd00586">
    <property type="entry name" value="4HBT"/>
    <property type="match status" value="1"/>
</dbReference>
<accession>A0A813UY50</accession>
<dbReference type="InterPro" id="IPR051490">
    <property type="entry name" value="THEM6_lcsJ_thioesterase"/>
</dbReference>
<comment type="caution">
    <text evidence="3">The sequence shown here is derived from an EMBL/GenBank/DDBJ whole genome shotgun (WGS) entry which is preliminary data.</text>
</comment>
<sequence>MLDFGYFIRVAALFQRFKSNKKLINLLSESVVHGRCWPNDLDFNWHMNNARYLREADFGRFSLLLETGLWNSIVKRRKNGMKDAHALISAFQIQYRQSIELGDRFKFISRINAWDDKAFYVEQWMIREKTNEKVFSLLVRLAVTPRSLTPQMLVDDIQSKSIQSPPFSPSMQSFKDNYKINFQEIPSKL</sequence>
<dbReference type="EMBL" id="CAJOBB010003229">
    <property type="protein sequence ID" value="CAF4028333.1"/>
    <property type="molecule type" value="Genomic_DNA"/>
</dbReference>
<evidence type="ECO:0000313" key="4">
    <source>
        <dbReference type="EMBL" id="CAF4028333.1"/>
    </source>
</evidence>
<organism evidence="3 5">
    <name type="scientific">Adineta steineri</name>
    <dbReference type="NCBI Taxonomy" id="433720"/>
    <lineage>
        <taxon>Eukaryota</taxon>
        <taxon>Metazoa</taxon>
        <taxon>Spiralia</taxon>
        <taxon>Gnathifera</taxon>
        <taxon>Rotifera</taxon>
        <taxon>Eurotatoria</taxon>
        <taxon>Bdelloidea</taxon>
        <taxon>Adinetida</taxon>
        <taxon>Adinetidae</taxon>
        <taxon>Adineta</taxon>
    </lineage>
</organism>
<comment type="similarity">
    <text evidence="1">Belongs to the THEM6 family.</text>
</comment>
<reference evidence="3" key="1">
    <citation type="submission" date="2021-02" db="EMBL/GenBank/DDBJ databases">
        <authorList>
            <person name="Nowell W R."/>
        </authorList>
    </citation>
    <scope>NUCLEOTIDE SEQUENCE</scope>
</reference>
<proteinExistence type="inferred from homology"/>